<organism evidence="14 15">
    <name type="scientific">Blepharisma stoltei</name>
    <dbReference type="NCBI Taxonomy" id="1481888"/>
    <lineage>
        <taxon>Eukaryota</taxon>
        <taxon>Sar</taxon>
        <taxon>Alveolata</taxon>
        <taxon>Ciliophora</taxon>
        <taxon>Postciliodesmatophora</taxon>
        <taxon>Heterotrichea</taxon>
        <taxon>Heterotrichida</taxon>
        <taxon>Blepharismidae</taxon>
        <taxon>Blepharisma</taxon>
    </lineage>
</organism>
<dbReference type="SMART" id="SM00184">
    <property type="entry name" value="RING"/>
    <property type="match status" value="1"/>
</dbReference>
<comment type="caution">
    <text evidence="14">The sequence shown here is derived from an EMBL/GenBank/DDBJ whole genome shotgun (WGS) entry which is preliminary data.</text>
</comment>
<dbReference type="InterPro" id="IPR011016">
    <property type="entry name" value="Znf_RING-CH"/>
</dbReference>
<dbReference type="CDD" id="cd16454">
    <property type="entry name" value="RING-H2_PA-TM-RING"/>
    <property type="match status" value="1"/>
</dbReference>
<reference evidence="14" key="1">
    <citation type="submission" date="2021-09" db="EMBL/GenBank/DDBJ databases">
        <authorList>
            <consortium name="AG Swart"/>
            <person name="Singh M."/>
            <person name="Singh A."/>
            <person name="Seah K."/>
            <person name="Emmerich C."/>
        </authorList>
    </citation>
    <scope>NUCLEOTIDE SEQUENCE</scope>
    <source>
        <strain evidence="14">ATCC30299</strain>
    </source>
</reference>
<keyword evidence="3" id="KW-0479">Metal-binding</keyword>
<dbReference type="SUPFAM" id="SSF57850">
    <property type="entry name" value="RING/U-box"/>
    <property type="match status" value="1"/>
</dbReference>
<dbReference type="GO" id="GO:0016020">
    <property type="term" value="C:membrane"/>
    <property type="evidence" value="ECO:0007669"/>
    <property type="project" value="UniProtKB-SubCell"/>
</dbReference>
<evidence type="ECO:0000256" key="7">
    <source>
        <dbReference type="ARBA" id="ARBA00023136"/>
    </source>
</evidence>
<keyword evidence="8" id="KW-0245">EGF-like domain</keyword>
<dbReference type="GO" id="GO:0008270">
    <property type="term" value="F:zinc ion binding"/>
    <property type="evidence" value="ECO:0007669"/>
    <property type="project" value="UniProtKB-KW"/>
</dbReference>
<evidence type="ECO:0000256" key="8">
    <source>
        <dbReference type="PROSITE-ProRule" id="PRU00076"/>
    </source>
</evidence>
<dbReference type="EMBL" id="CAJZBQ010000037">
    <property type="protein sequence ID" value="CAG9325237.1"/>
    <property type="molecule type" value="Genomic_DNA"/>
</dbReference>
<feature type="domain" description="RING-type" evidence="13">
    <location>
        <begin position="360"/>
        <end position="401"/>
    </location>
</feature>
<feature type="disulfide bond" evidence="8">
    <location>
        <begin position="146"/>
        <end position="156"/>
    </location>
</feature>
<feature type="disulfide bond" evidence="8">
    <location>
        <begin position="164"/>
        <end position="173"/>
    </location>
</feature>
<keyword evidence="5" id="KW-0862">Zinc</keyword>
<evidence type="ECO:0000256" key="2">
    <source>
        <dbReference type="ARBA" id="ARBA00022692"/>
    </source>
</evidence>
<dbReference type="SMART" id="SM00744">
    <property type="entry name" value="RINGv"/>
    <property type="match status" value="1"/>
</dbReference>
<evidence type="ECO:0000313" key="15">
    <source>
        <dbReference type="Proteomes" id="UP001162131"/>
    </source>
</evidence>
<dbReference type="CDD" id="cd12087">
    <property type="entry name" value="TM_EGFR-like"/>
    <property type="match status" value="1"/>
</dbReference>
<dbReference type="Gene3D" id="2.10.25.10">
    <property type="entry name" value="Laminin"/>
    <property type="match status" value="1"/>
</dbReference>
<evidence type="ECO:0008006" key="16">
    <source>
        <dbReference type="Google" id="ProtNLM"/>
    </source>
</evidence>
<evidence type="ECO:0000256" key="3">
    <source>
        <dbReference type="ARBA" id="ARBA00022723"/>
    </source>
</evidence>
<evidence type="ECO:0000259" key="12">
    <source>
        <dbReference type="PROSITE" id="PS50026"/>
    </source>
</evidence>
<keyword evidence="8" id="KW-1015">Disulfide bond</keyword>
<gene>
    <name evidence="14" type="ORF">BSTOLATCC_MIC37983</name>
</gene>
<dbReference type="PROSITE" id="PS50026">
    <property type="entry name" value="EGF_3"/>
    <property type="match status" value="1"/>
</dbReference>
<keyword evidence="2 10" id="KW-0812">Transmembrane</keyword>
<evidence type="ECO:0000256" key="6">
    <source>
        <dbReference type="ARBA" id="ARBA00022989"/>
    </source>
</evidence>
<evidence type="ECO:0000256" key="4">
    <source>
        <dbReference type="ARBA" id="ARBA00022771"/>
    </source>
</evidence>
<dbReference type="Gene3D" id="3.30.40.10">
    <property type="entry name" value="Zinc/RING finger domain, C3HC4 (zinc finger)"/>
    <property type="match status" value="1"/>
</dbReference>
<sequence length="445" mass="50714">MYILLNLLLAVFLKQATTESIPSLQTGKSLSVTQESEWSYFQLILNSPSKVYIRVSLKILQKPDTSEPVLSIGHDLPSFSSGGLSVNADMIDYDGWFTQCGYHSLIFQSSSISSSSVTYIGISNYNYEKGQISYKISIEEDDYILCPQDCNSRGVCVSLNVCECQNGYIGVGCESQATEITQNNLYSLNAPCQGVNYAYINRQKVSDDALKFYFGWTKYSGRLFWDYKGRGVAELPSPRNYFYQVLLPDYNYSLKVDLDVKMMSNMIYMALYNDLNCTSENFNLYVKLSGSSLEENDILVYVLPTLGVLLFIIVVILGVMYYKHRRHRKRSIGLSLTKINEKFPLVQYSEVSSKTSDKNCAICLDEFLENSLVRKLYCNHIFHDHCIKRWLKMSKICYICKQDCAGSPEELLDVTQEKEIYARPNTVRTYRDEAAQPVEILSPDA</sequence>
<dbReference type="Proteomes" id="UP001162131">
    <property type="component" value="Unassembled WGS sequence"/>
</dbReference>
<evidence type="ECO:0000256" key="11">
    <source>
        <dbReference type="SAM" id="SignalP"/>
    </source>
</evidence>
<evidence type="ECO:0000313" key="14">
    <source>
        <dbReference type="EMBL" id="CAG9325237.1"/>
    </source>
</evidence>
<dbReference type="Pfam" id="PF13639">
    <property type="entry name" value="zf-RING_2"/>
    <property type="match status" value="1"/>
</dbReference>
<comment type="subcellular location">
    <subcellularLocation>
        <location evidence="1">Membrane</location>
    </subcellularLocation>
</comment>
<dbReference type="PROSITE" id="PS50089">
    <property type="entry name" value="ZF_RING_2"/>
    <property type="match status" value="1"/>
</dbReference>
<dbReference type="InterPro" id="IPR000742">
    <property type="entry name" value="EGF"/>
</dbReference>
<feature type="transmembrane region" description="Helical" evidence="10">
    <location>
        <begin position="298"/>
        <end position="322"/>
    </location>
</feature>
<keyword evidence="15" id="KW-1185">Reference proteome</keyword>
<keyword evidence="11" id="KW-0732">Signal</keyword>
<evidence type="ECO:0000259" key="13">
    <source>
        <dbReference type="PROSITE" id="PS50089"/>
    </source>
</evidence>
<dbReference type="InterPro" id="IPR001841">
    <property type="entry name" value="Znf_RING"/>
</dbReference>
<keyword evidence="7 10" id="KW-0472">Membrane</keyword>
<dbReference type="PROSITE" id="PS01186">
    <property type="entry name" value="EGF_2"/>
    <property type="match status" value="1"/>
</dbReference>
<dbReference type="PANTHER" id="PTHR46539">
    <property type="entry name" value="E3 UBIQUITIN-PROTEIN LIGASE ATL42"/>
    <property type="match status" value="1"/>
</dbReference>
<feature type="domain" description="EGF-like" evidence="12">
    <location>
        <begin position="142"/>
        <end position="174"/>
    </location>
</feature>
<evidence type="ECO:0000256" key="5">
    <source>
        <dbReference type="ARBA" id="ARBA00022833"/>
    </source>
</evidence>
<feature type="signal peptide" evidence="11">
    <location>
        <begin position="1"/>
        <end position="18"/>
    </location>
</feature>
<evidence type="ECO:0000256" key="9">
    <source>
        <dbReference type="PROSITE-ProRule" id="PRU00175"/>
    </source>
</evidence>
<name>A0AAU9JE98_9CILI</name>
<feature type="chain" id="PRO_5043616997" description="RING-type domain-containing protein" evidence="11">
    <location>
        <begin position="19"/>
        <end position="445"/>
    </location>
</feature>
<evidence type="ECO:0000256" key="10">
    <source>
        <dbReference type="SAM" id="Phobius"/>
    </source>
</evidence>
<keyword evidence="4 9" id="KW-0863">Zinc-finger</keyword>
<proteinExistence type="predicted"/>
<dbReference type="PANTHER" id="PTHR46539:SF1">
    <property type="entry name" value="E3 UBIQUITIN-PROTEIN LIGASE ATL42"/>
    <property type="match status" value="1"/>
</dbReference>
<protein>
    <recommendedName>
        <fullName evidence="16">RING-type domain-containing protein</fullName>
    </recommendedName>
</protein>
<comment type="caution">
    <text evidence="8">Lacks conserved residue(s) required for the propagation of feature annotation.</text>
</comment>
<keyword evidence="6 10" id="KW-1133">Transmembrane helix</keyword>
<dbReference type="PROSITE" id="PS00022">
    <property type="entry name" value="EGF_1"/>
    <property type="match status" value="1"/>
</dbReference>
<dbReference type="InterPro" id="IPR013083">
    <property type="entry name" value="Znf_RING/FYVE/PHD"/>
</dbReference>
<evidence type="ECO:0000256" key="1">
    <source>
        <dbReference type="ARBA" id="ARBA00004370"/>
    </source>
</evidence>
<accession>A0AAU9JE98</accession>
<dbReference type="AlphaFoldDB" id="A0AAU9JE98"/>